<dbReference type="InterPro" id="IPR053273">
    <property type="entry name" value="CST_Regulator"/>
</dbReference>
<dbReference type="Proteomes" id="UP000027138">
    <property type="component" value="Unassembled WGS sequence"/>
</dbReference>
<dbReference type="STRING" id="180498.A0A067KJR3"/>
<dbReference type="GO" id="GO:0061908">
    <property type="term" value="C:phagophore"/>
    <property type="evidence" value="ECO:0007669"/>
    <property type="project" value="TreeGrafter"/>
</dbReference>
<sequence>MGEVSPATSVHEEDHRSAQKMETACYSLADDSYSVSDSLSVVSVSEMAFSAASSCGSIFTEPCTLHENSFNDVLAVVSCSNRVSVAGHDSHSSNVLSSSISAPVASRDREVAETGSTCSNDVLSLESAGCSNYSSYICDDILDPVMETIDLFDKAKLEESRITVTNSMLYEVSRRTHKLRSYKKRIQDAFTSKKRLSKEYEQLAIWFGDIDLDSSQDTVPGQLEASKTITLDPAMQIDHTCDSEWELL</sequence>
<name>A0A067KJR3_JATCU</name>
<accession>A0A067KJR3</accession>
<evidence type="ECO:0000313" key="1">
    <source>
        <dbReference type="EMBL" id="KDP32510.1"/>
    </source>
</evidence>
<dbReference type="OrthoDB" id="1644512at2759"/>
<dbReference type="PANTHER" id="PTHR34659:SF1">
    <property type="entry name" value="PROTEIN EGT2"/>
    <property type="match status" value="1"/>
</dbReference>
<dbReference type="GO" id="GO:0005776">
    <property type="term" value="C:autophagosome"/>
    <property type="evidence" value="ECO:0007669"/>
    <property type="project" value="TreeGrafter"/>
</dbReference>
<keyword evidence="2" id="KW-1185">Reference proteome</keyword>
<protein>
    <submittedName>
        <fullName evidence="1">Uncharacterized protein</fullName>
    </submittedName>
</protein>
<gene>
    <name evidence="1" type="ORF">JCGZ_14713</name>
</gene>
<proteinExistence type="predicted"/>
<dbReference type="GO" id="GO:0006950">
    <property type="term" value="P:response to stress"/>
    <property type="evidence" value="ECO:0007669"/>
    <property type="project" value="TreeGrafter"/>
</dbReference>
<organism evidence="1 2">
    <name type="scientific">Jatropha curcas</name>
    <name type="common">Barbados nut</name>
    <dbReference type="NCBI Taxonomy" id="180498"/>
    <lineage>
        <taxon>Eukaryota</taxon>
        <taxon>Viridiplantae</taxon>
        <taxon>Streptophyta</taxon>
        <taxon>Embryophyta</taxon>
        <taxon>Tracheophyta</taxon>
        <taxon>Spermatophyta</taxon>
        <taxon>Magnoliopsida</taxon>
        <taxon>eudicotyledons</taxon>
        <taxon>Gunneridae</taxon>
        <taxon>Pentapetalae</taxon>
        <taxon>rosids</taxon>
        <taxon>fabids</taxon>
        <taxon>Malpighiales</taxon>
        <taxon>Euphorbiaceae</taxon>
        <taxon>Crotonoideae</taxon>
        <taxon>Jatropheae</taxon>
        <taxon>Jatropha</taxon>
    </lineage>
</organism>
<dbReference type="PANTHER" id="PTHR34659">
    <property type="entry name" value="BNAA05G11610D PROTEIN"/>
    <property type="match status" value="1"/>
</dbReference>
<dbReference type="AlphaFoldDB" id="A0A067KJR3"/>
<reference evidence="1 2" key="1">
    <citation type="journal article" date="2014" name="PLoS ONE">
        <title>Global Analysis of Gene Expression Profiles in Physic Nut (Jatropha curcas L.) Seedlings Exposed to Salt Stress.</title>
        <authorList>
            <person name="Zhang L."/>
            <person name="Zhang C."/>
            <person name="Wu P."/>
            <person name="Chen Y."/>
            <person name="Li M."/>
            <person name="Jiang H."/>
            <person name="Wu G."/>
        </authorList>
    </citation>
    <scope>NUCLEOTIDE SEQUENCE [LARGE SCALE GENOMIC DNA]</scope>
    <source>
        <strain evidence="2">cv. GZQX0401</strain>
        <tissue evidence="1">Young leaves</tissue>
    </source>
</reference>
<dbReference type="EMBL" id="KK914581">
    <property type="protein sequence ID" value="KDP32510.1"/>
    <property type="molecule type" value="Genomic_DNA"/>
</dbReference>
<evidence type="ECO:0000313" key="2">
    <source>
        <dbReference type="Proteomes" id="UP000027138"/>
    </source>
</evidence>